<proteinExistence type="predicted"/>
<name>A0A0F9UHL3_9ZZZZ</name>
<dbReference type="EMBL" id="LAZR01000685">
    <property type="protein sequence ID" value="KKN60731.1"/>
    <property type="molecule type" value="Genomic_DNA"/>
</dbReference>
<evidence type="ECO:0000313" key="1">
    <source>
        <dbReference type="EMBL" id="KKN60731.1"/>
    </source>
</evidence>
<organism evidence="1">
    <name type="scientific">marine sediment metagenome</name>
    <dbReference type="NCBI Taxonomy" id="412755"/>
    <lineage>
        <taxon>unclassified sequences</taxon>
        <taxon>metagenomes</taxon>
        <taxon>ecological metagenomes</taxon>
    </lineage>
</organism>
<dbReference type="AlphaFoldDB" id="A0A0F9UHL3"/>
<protein>
    <submittedName>
        <fullName evidence="1">Uncharacterized protein</fullName>
    </submittedName>
</protein>
<reference evidence="1" key="1">
    <citation type="journal article" date="2015" name="Nature">
        <title>Complex archaea that bridge the gap between prokaryotes and eukaryotes.</title>
        <authorList>
            <person name="Spang A."/>
            <person name="Saw J.H."/>
            <person name="Jorgensen S.L."/>
            <person name="Zaremba-Niedzwiedzka K."/>
            <person name="Martijn J."/>
            <person name="Lind A.E."/>
            <person name="van Eijk R."/>
            <person name="Schleper C."/>
            <person name="Guy L."/>
            <person name="Ettema T.J."/>
        </authorList>
    </citation>
    <scope>NUCLEOTIDE SEQUENCE</scope>
</reference>
<gene>
    <name evidence="1" type="ORF">LCGC14_0529300</name>
</gene>
<comment type="caution">
    <text evidence="1">The sequence shown here is derived from an EMBL/GenBank/DDBJ whole genome shotgun (WGS) entry which is preliminary data.</text>
</comment>
<accession>A0A0F9UHL3</accession>
<sequence>MLRLSTQFGKVLCFSCAVRAALGGEYIGMEDQEEPADVQCSKCYCDIDTTNTFPAPEQQEPELSTQSLRIHGVPQEGHQYYPSHTDLLADRKASRKGAILVLTITDHEGTPSQFGSVSVELSWRAVMMLRGWLTPVEVCSTCKRRNKVLCTLREQHEHHDVPVSGYAHCPGRADESENR</sequence>